<feature type="region of interest" description="Disordered" evidence="1">
    <location>
        <begin position="347"/>
        <end position="370"/>
    </location>
</feature>
<dbReference type="InterPro" id="IPR036397">
    <property type="entry name" value="RNaseH_sf"/>
</dbReference>
<sequence>MAPTLKALKGRLTKMGKVLEERVRDTEPLLAWEIPTLQNENETIDHLKLKRVLFSERLNTLTEELATLHSLAEAFDQTFEALTTEQQQNEQASHDDYLEAAWDLETKAKTVQERLREKVAEINMRVECLVSIQQQREREREDERRMRDRPSGEATPVSTSSTFMQTVLPRLTLPKFSGKRQEWDMFWALFKTNIDEQPISSMMKYNYLLQALTGEARQVAGRYQLIEENYNIVVNALRQKYGRDSSIVEELLAEFETCKASGPSTRQQIALLDHIAAIVQQLSSKGENTNTKLFLNSVLRKFDSQTQTKALERRESLTDMSEWTWSKLYTHLSEILEVRDKVERAQEALNQKPQIPSLSPPQPKTSTGRPISQCIYCKGTSHRSAECRKVPESERKAFLYTGPEKDEKRMLDEKILRRFKETVVKKPDGYYVRLPWKENFNTLPENKEMAIARLRSLLKQYPPEQLAEIGNTFREQLQQGIIEEIPRTNRLSTRGKTIHYLSYHVVYTPEKKTTPKRIVFDASAHPKGRPALNDVLHQGPLMLPNICGVLMRFRIGTIATIADIEKAFLQVRLHESDRDATRFLWVRDLTQPPSENNLVVYRFTRVTFGLNSSPFLLAATIHFHLESPPFNSTIAEQLKDNLYVDNLVMTAESREEAMKQYKETKEIFNSLEMNMREFTSSDETVRNHFDEKDRSSSLQVKVLGHIMKETPTDPDEEIQSFMAKTHIHWHTITPYAPWQGGFYERLIKDIKRSMQKALGKQSVDEDTLSTILTEVESCLNSRPLTYQEDDIRDIVPLRPIDFLQNHLTLTHEIATEGVDTQDPDYHTPAETAQIRTRFEAVSALKKSCEIVNKFWKAWNDSYLTSLREQHQKYLSQGRSTPLIPKLGQVILLQESLQPRNKWKLGRITAIPQTQEGAIRQVEVTLANKTVLKRPVNILVPLEIPDESQCITLSNPANLGSRNHSPQSSPEVRPLARQTDIESSRGNELNTPENAPLVEDMPENSPIRSRTRSGAPENSRMHTSEAATQFLQSLNGAVKALFEERELQRRLERIYDDITENIAYVQSAENNYNSVRQWLANNPHDSHLKRIHETISETVTSLNVTKQRMLADLHFGHILWEVYRLLIEAGAAKQSRRIRFEEKERSAERPNSHAVNTELLQREIEHIDQLLAEIQKLKVDYYVDTAPDNALLDKLTHMEHLLEARQSSCDHTTETTTPKQDCLRSINSWLILPRNSRSSSLPECMIAKMGLFNSTHHFADLSNVRKGGSHH</sequence>
<feature type="domain" description="Reverse transcriptase" evidence="2">
    <location>
        <begin position="557"/>
        <end position="676"/>
    </location>
</feature>
<keyword evidence="5" id="KW-1185">Reference proteome</keyword>
<dbReference type="Gene3D" id="3.30.420.10">
    <property type="entry name" value="Ribonuclease H-like superfamily/Ribonuclease H"/>
    <property type="match status" value="1"/>
</dbReference>
<feature type="region of interest" description="Disordered" evidence="1">
    <location>
        <begin position="954"/>
        <end position="1017"/>
    </location>
</feature>
<dbReference type="SUPFAM" id="SSF116846">
    <property type="entry name" value="MIT domain"/>
    <property type="match status" value="1"/>
</dbReference>
<organism evidence="4 5">
    <name type="scientific">Ancylostoma ceylanicum</name>
    <dbReference type="NCBI Taxonomy" id="53326"/>
    <lineage>
        <taxon>Eukaryota</taxon>
        <taxon>Metazoa</taxon>
        <taxon>Ecdysozoa</taxon>
        <taxon>Nematoda</taxon>
        <taxon>Chromadorea</taxon>
        <taxon>Rhabditida</taxon>
        <taxon>Rhabditina</taxon>
        <taxon>Rhabditomorpha</taxon>
        <taxon>Strongyloidea</taxon>
        <taxon>Ancylostomatidae</taxon>
        <taxon>Ancylostomatinae</taxon>
        <taxon>Ancylostoma</taxon>
    </lineage>
</organism>
<dbReference type="GO" id="GO:0006259">
    <property type="term" value="P:DNA metabolic process"/>
    <property type="evidence" value="ECO:0007669"/>
    <property type="project" value="UniProtKB-ARBA"/>
</dbReference>
<feature type="compositionally biased region" description="Basic and acidic residues" evidence="1">
    <location>
        <begin position="137"/>
        <end position="151"/>
    </location>
</feature>
<dbReference type="CDD" id="cd01644">
    <property type="entry name" value="RT_pepA17"/>
    <property type="match status" value="1"/>
</dbReference>
<dbReference type="InterPro" id="IPR036181">
    <property type="entry name" value="MIT_dom_sf"/>
</dbReference>
<evidence type="ECO:0000259" key="2">
    <source>
        <dbReference type="Pfam" id="PF00078"/>
    </source>
</evidence>
<dbReference type="AlphaFoldDB" id="A0A0D6M848"/>
<dbReference type="Gene3D" id="3.30.70.270">
    <property type="match status" value="1"/>
</dbReference>
<dbReference type="InterPro" id="IPR040676">
    <property type="entry name" value="DUF5641"/>
</dbReference>
<dbReference type="Proteomes" id="UP000054495">
    <property type="component" value="Unassembled WGS sequence"/>
</dbReference>
<dbReference type="Pfam" id="PF03564">
    <property type="entry name" value="DUF1759"/>
    <property type="match status" value="1"/>
</dbReference>
<proteinExistence type="predicted"/>
<reference evidence="4 5" key="1">
    <citation type="submission" date="2013-05" db="EMBL/GenBank/DDBJ databases">
        <title>Draft genome of the parasitic nematode Anyclostoma ceylanicum.</title>
        <authorList>
            <person name="Mitreva M."/>
        </authorList>
    </citation>
    <scope>NUCLEOTIDE SEQUENCE [LARGE SCALE GENOMIC DNA]</scope>
</reference>
<name>A0A0D6M848_9BILA</name>
<accession>A0A0D6M848</accession>
<evidence type="ECO:0000313" key="4">
    <source>
        <dbReference type="EMBL" id="EPB80265.1"/>
    </source>
</evidence>
<dbReference type="Pfam" id="PF18701">
    <property type="entry name" value="DUF5641"/>
    <property type="match status" value="1"/>
</dbReference>
<dbReference type="InterPro" id="IPR005312">
    <property type="entry name" value="DUF1759"/>
</dbReference>
<dbReference type="GO" id="GO:0003676">
    <property type="term" value="F:nucleic acid binding"/>
    <property type="evidence" value="ECO:0007669"/>
    <property type="project" value="InterPro"/>
</dbReference>
<dbReference type="PANTHER" id="PTHR47331">
    <property type="entry name" value="PHD-TYPE DOMAIN-CONTAINING PROTEIN"/>
    <property type="match status" value="1"/>
</dbReference>
<dbReference type="Pfam" id="PF00078">
    <property type="entry name" value="RVT_1"/>
    <property type="match status" value="1"/>
</dbReference>
<dbReference type="InterPro" id="IPR043128">
    <property type="entry name" value="Rev_trsase/Diguanyl_cyclase"/>
</dbReference>
<evidence type="ECO:0000256" key="1">
    <source>
        <dbReference type="SAM" id="MobiDB-lite"/>
    </source>
</evidence>
<feature type="compositionally biased region" description="Polar residues" evidence="1">
    <location>
        <begin position="954"/>
        <end position="969"/>
    </location>
</feature>
<dbReference type="InterPro" id="IPR000477">
    <property type="entry name" value="RT_dom"/>
</dbReference>
<protein>
    <submittedName>
        <fullName evidence="4">Uncharacterized protein</fullName>
    </submittedName>
</protein>
<feature type="compositionally biased region" description="Polar residues" evidence="1">
    <location>
        <begin position="348"/>
        <end position="357"/>
    </location>
</feature>
<gene>
    <name evidence="4" type="ORF">ANCCEY_00667</name>
</gene>
<dbReference type="InterPro" id="IPR043502">
    <property type="entry name" value="DNA/RNA_pol_sf"/>
</dbReference>
<dbReference type="Gene3D" id="3.10.10.10">
    <property type="entry name" value="HIV Type 1 Reverse Transcriptase, subunit A, domain 1"/>
    <property type="match status" value="1"/>
</dbReference>
<feature type="region of interest" description="Disordered" evidence="1">
    <location>
        <begin position="137"/>
        <end position="161"/>
    </location>
</feature>
<dbReference type="EMBL" id="KE124782">
    <property type="protein sequence ID" value="EPB80265.1"/>
    <property type="molecule type" value="Genomic_DNA"/>
</dbReference>
<dbReference type="SUPFAM" id="SSF56672">
    <property type="entry name" value="DNA/RNA polymerases"/>
    <property type="match status" value="1"/>
</dbReference>
<evidence type="ECO:0000313" key="5">
    <source>
        <dbReference type="Proteomes" id="UP000054495"/>
    </source>
</evidence>
<evidence type="ECO:0000259" key="3">
    <source>
        <dbReference type="Pfam" id="PF18701"/>
    </source>
</evidence>
<feature type="domain" description="DUF5641" evidence="3">
    <location>
        <begin position="848"/>
        <end position="941"/>
    </location>
</feature>
<dbReference type="PANTHER" id="PTHR47331:SF1">
    <property type="entry name" value="GAG-LIKE PROTEIN"/>
    <property type="match status" value="1"/>
</dbReference>